<dbReference type="AlphaFoldDB" id="A0A1G1Z1J9"/>
<gene>
    <name evidence="2" type="ORF">A3D47_01440</name>
</gene>
<dbReference type="PANTHER" id="PTHR30345">
    <property type="entry name" value="RIBOSE-5-PHOSPHATE ISOMERASE B"/>
    <property type="match status" value="1"/>
</dbReference>
<dbReference type="GO" id="GO:0004751">
    <property type="term" value="F:ribose-5-phosphate isomerase activity"/>
    <property type="evidence" value="ECO:0007669"/>
    <property type="project" value="TreeGrafter"/>
</dbReference>
<dbReference type="SUPFAM" id="SSF89623">
    <property type="entry name" value="Ribose/Galactose isomerase RpiB/AlsB"/>
    <property type="match status" value="1"/>
</dbReference>
<evidence type="ECO:0000256" key="1">
    <source>
        <dbReference type="ARBA" id="ARBA00008754"/>
    </source>
</evidence>
<reference evidence="2 3" key="1">
    <citation type="journal article" date="2016" name="Nat. Commun.">
        <title>Thousands of microbial genomes shed light on interconnected biogeochemical processes in an aquifer system.</title>
        <authorList>
            <person name="Anantharaman K."/>
            <person name="Brown C.T."/>
            <person name="Hug L.A."/>
            <person name="Sharon I."/>
            <person name="Castelle C.J."/>
            <person name="Probst A.J."/>
            <person name="Thomas B.C."/>
            <person name="Singh A."/>
            <person name="Wilkins M.J."/>
            <person name="Karaoz U."/>
            <person name="Brodie E.L."/>
            <person name="Williams K.H."/>
            <person name="Hubbard S.S."/>
            <person name="Banfield J.F."/>
        </authorList>
    </citation>
    <scope>NUCLEOTIDE SEQUENCE [LARGE SCALE GENOMIC DNA]</scope>
</reference>
<dbReference type="EMBL" id="MHIU01000019">
    <property type="protein sequence ID" value="OGY57886.1"/>
    <property type="molecule type" value="Genomic_DNA"/>
</dbReference>
<dbReference type="NCBIfam" id="TIGR00689">
    <property type="entry name" value="rpiB_lacA_lacB"/>
    <property type="match status" value="1"/>
</dbReference>
<dbReference type="PIRSF" id="PIRSF005384">
    <property type="entry name" value="RpiB_LacA_B"/>
    <property type="match status" value="1"/>
</dbReference>
<name>A0A1G1Z1J9_9BACT</name>
<accession>A0A1G1Z1J9</accession>
<dbReference type="GO" id="GO:0019316">
    <property type="term" value="P:D-allose catabolic process"/>
    <property type="evidence" value="ECO:0007669"/>
    <property type="project" value="TreeGrafter"/>
</dbReference>
<evidence type="ECO:0000313" key="2">
    <source>
        <dbReference type="EMBL" id="OGY57886.1"/>
    </source>
</evidence>
<dbReference type="InterPro" id="IPR036569">
    <property type="entry name" value="RpiB_LacA_LacB_sf"/>
</dbReference>
<dbReference type="PANTHER" id="PTHR30345:SF0">
    <property type="entry name" value="DNA DAMAGE-REPAIR_TOLERATION PROTEIN DRT102"/>
    <property type="match status" value="1"/>
</dbReference>
<proteinExistence type="inferred from homology"/>
<comment type="similarity">
    <text evidence="1">Belongs to the LacAB/RpiB family.</text>
</comment>
<evidence type="ECO:0008006" key="4">
    <source>
        <dbReference type="Google" id="ProtNLM"/>
    </source>
</evidence>
<dbReference type="GO" id="GO:0009052">
    <property type="term" value="P:pentose-phosphate shunt, non-oxidative branch"/>
    <property type="evidence" value="ECO:0007669"/>
    <property type="project" value="TreeGrafter"/>
</dbReference>
<protein>
    <recommendedName>
        <fullName evidence="4">Ribose-5-phosphate isomerase</fullName>
    </recommendedName>
</protein>
<dbReference type="Proteomes" id="UP000178651">
    <property type="component" value="Unassembled WGS sequence"/>
</dbReference>
<dbReference type="Pfam" id="PF02502">
    <property type="entry name" value="LacAB_rpiB"/>
    <property type="match status" value="1"/>
</dbReference>
<dbReference type="Gene3D" id="3.40.1400.10">
    <property type="entry name" value="Sugar-phosphate isomerase, RpiB/LacA/LacB"/>
    <property type="match status" value="1"/>
</dbReference>
<comment type="caution">
    <text evidence="2">The sequence shown here is derived from an EMBL/GenBank/DDBJ whole genome shotgun (WGS) entry which is preliminary data.</text>
</comment>
<organism evidence="2 3">
    <name type="scientific">Candidatus Colwellbacteria bacterium RIFCSPHIGHO2_02_FULL_43_15</name>
    <dbReference type="NCBI Taxonomy" id="1797686"/>
    <lineage>
        <taxon>Bacteria</taxon>
        <taxon>Candidatus Colwelliibacteriota</taxon>
    </lineage>
</organism>
<dbReference type="InterPro" id="IPR003500">
    <property type="entry name" value="RpiB_LacA_LacB"/>
</dbReference>
<sequence length="148" mass="16479">MTIYLGSDHRGFKLKELIESQLKAHGHVVHDLGNDHYDETDDYPEFAHRVAEKVSANPASFRGIVLCGSGVGVDIVANKFDGIRSALVSSVEQAFASRNDDDANVLALASDYLTPKQAQSIVKVWLETPFSEDERHKRRLGEIEELEK</sequence>
<dbReference type="NCBIfam" id="NF004051">
    <property type="entry name" value="PRK05571.1"/>
    <property type="match status" value="1"/>
</dbReference>
<evidence type="ECO:0000313" key="3">
    <source>
        <dbReference type="Proteomes" id="UP000178651"/>
    </source>
</evidence>